<protein>
    <recommendedName>
        <fullName evidence="7">C1q domain-containing protein</fullName>
    </recommendedName>
</protein>
<feature type="chain" id="PRO_5044254787" description="C1q domain-containing protein" evidence="6">
    <location>
        <begin position="25"/>
        <end position="233"/>
    </location>
</feature>
<organism evidence="8 9">
    <name type="scientific">Electrophorus electricus</name>
    <name type="common">Electric eel</name>
    <name type="synonym">Gymnotus electricus</name>
    <dbReference type="NCBI Taxonomy" id="8005"/>
    <lineage>
        <taxon>Eukaryota</taxon>
        <taxon>Metazoa</taxon>
        <taxon>Chordata</taxon>
        <taxon>Craniata</taxon>
        <taxon>Vertebrata</taxon>
        <taxon>Euteleostomi</taxon>
        <taxon>Actinopterygii</taxon>
        <taxon>Neopterygii</taxon>
        <taxon>Teleostei</taxon>
        <taxon>Ostariophysi</taxon>
        <taxon>Gymnotiformes</taxon>
        <taxon>Gymnotoidei</taxon>
        <taxon>Gymnotidae</taxon>
        <taxon>Electrophorus</taxon>
    </lineage>
</organism>
<evidence type="ECO:0000313" key="9">
    <source>
        <dbReference type="Proteomes" id="UP000314983"/>
    </source>
</evidence>
<evidence type="ECO:0000313" key="8">
    <source>
        <dbReference type="Ensembl" id="ENSEEEP00000008104.2"/>
    </source>
</evidence>
<dbReference type="PANTHER" id="PTHR15427:SF43">
    <property type="entry name" value="COMPLEMENT COMPONENT 1, Q SUBCOMPONENT, B CHAIN PRECURSOR"/>
    <property type="match status" value="1"/>
</dbReference>
<dbReference type="InterPro" id="IPR050392">
    <property type="entry name" value="Collagen/C1q_domain"/>
</dbReference>
<feature type="compositionally biased region" description="Basic and acidic residues" evidence="5">
    <location>
        <begin position="41"/>
        <end position="53"/>
    </location>
</feature>
<dbReference type="AlphaFoldDB" id="A0A4W4E850"/>
<dbReference type="InterPro" id="IPR008160">
    <property type="entry name" value="Collagen"/>
</dbReference>
<gene>
    <name evidence="8" type="primary">C1QB</name>
</gene>
<name>A0A4W4E850_ELEEL</name>
<dbReference type="PROSITE" id="PS50871">
    <property type="entry name" value="C1Q"/>
    <property type="match status" value="1"/>
</dbReference>
<sequence length="233" mass="24791">MVSLLVHALLPVCIWLWIVTPSVSDTCGSGVPGIPGAHGAHGKDGPKGEKGDPGVHTQLIRGQKGEQGVPGYPGRPGLRGSEGMPGPPGPKGPKGQKGAIGEVPKDRRSFFSYKKTSPKVSYHTNKIIEFDGSLSSEDEGDRLPGGYFTARLAGIYYFVFHVSAAQTACLGIRRQEETVVSFCDHSQGVLVTSGSVLLQLQQGDRVSVHPTKLSQIISRDAESIFTGFLIFPL</sequence>
<dbReference type="InterPro" id="IPR001073">
    <property type="entry name" value="C1q_dom"/>
</dbReference>
<accession>A0A4W4E850</accession>
<proteinExistence type="predicted"/>
<evidence type="ECO:0000256" key="2">
    <source>
        <dbReference type="ARBA" id="ARBA00022525"/>
    </source>
</evidence>
<dbReference type="InterPro" id="IPR008983">
    <property type="entry name" value="Tumour_necrosis_fac-like_dom"/>
</dbReference>
<evidence type="ECO:0000259" key="7">
    <source>
        <dbReference type="PROSITE" id="PS50871"/>
    </source>
</evidence>
<dbReference type="PANTHER" id="PTHR15427">
    <property type="entry name" value="EMILIN ELASTIN MICROFIBRIL INTERFACE-LOCATED PROTEIN ELASTIN MICROFIBRIL INTERFACER"/>
    <property type="match status" value="1"/>
</dbReference>
<dbReference type="Pfam" id="PF01391">
    <property type="entry name" value="Collagen"/>
    <property type="match status" value="1"/>
</dbReference>
<reference evidence="9" key="2">
    <citation type="journal article" date="2017" name="Sci. Adv.">
        <title>A tail of two voltages: Proteomic comparison of the three electric organs of the electric eel.</title>
        <authorList>
            <person name="Traeger L.L."/>
            <person name="Sabat G."/>
            <person name="Barrett-Wilt G.A."/>
            <person name="Wells G.B."/>
            <person name="Sussman M.R."/>
        </authorList>
    </citation>
    <scope>NUCLEOTIDE SEQUENCE [LARGE SCALE GENOMIC DNA]</scope>
</reference>
<dbReference type="PRINTS" id="PR00007">
    <property type="entry name" value="COMPLEMNTC1Q"/>
</dbReference>
<dbReference type="Proteomes" id="UP000314983">
    <property type="component" value="Chromosome 6"/>
</dbReference>
<dbReference type="SUPFAM" id="SSF49842">
    <property type="entry name" value="TNF-like"/>
    <property type="match status" value="1"/>
</dbReference>
<dbReference type="STRING" id="8005.ENSEEEP00000008104"/>
<feature type="domain" description="C1q" evidence="7">
    <location>
        <begin position="104"/>
        <end position="233"/>
    </location>
</feature>
<reference evidence="9" key="1">
    <citation type="journal article" date="2014" name="Science">
        <title>Nonhuman genetics. Genomic basis for the convergent evolution of electric organs.</title>
        <authorList>
            <person name="Gallant J.R."/>
            <person name="Traeger L.L."/>
            <person name="Volkening J.D."/>
            <person name="Moffett H."/>
            <person name="Chen P.H."/>
            <person name="Novina C.D."/>
            <person name="Phillips G.N.Jr."/>
            <person name="Anand R."/>
            <person name="Wells G.B."/>
            <person name="Pinch M."/>
            <person name="Guth R."/>
            <person name="Unguez G.A."/>
            <person name="Albert J.S."/>
            <person name="Zakon H.H."/>
            <person name="Samanta M.P."/>
            <person name="Sussman M.R."/>
        </authorList>
    </citation>
    <scope>NUCLEOTIDE SEQUENCE [LARGE SCALE GENOMIC DNA]</scope>
</reference>
<dbReference type="GeneTree" id="ENSGT00940000162143"/>
<dbReference type="SMART" id="SM00110">
    <property type="entry name" value="C1Q"/>
    <property type="match status" value="1"/>
</dbReference>
<reference evidence="8" key="5">
    <citation type="submission" date="2025-09" db="UniProtKB">
        <authorList>
            <consortium name="Ensembl"/>
        </authorList>
    </citation>
    <scope>IDENTIFICATION</scope>
</reference>
<evidence type="ECO:0000256" key="6">
    <source>
        <dbReference type="SAM" id="SignalP"/>
    </source>
</evidence>
<dbReference type="GeneID" id="113574249"/>
<keyword evidence="9" id="KW-1185">Reference proteome</keyword>
<keyword evidence="2" id="KW-0964">Secreted</keyword>
<reference evidence="8" key="3">
    <citation type="submission" date="2020-05" db="EMBL/GenBank/DDBJ databases">
        <title>Electrophorus electricus (electric eel) genome, fEleEle1, primary haplotype.</title>
        <authorList>
            <person name="Myers G."/>
            <person name="Meyer A."/>
            <person name="Fedrigo O."/>
            <person name="Formenti G."/>
            <person name="Rhie A."/>
            <person name="Tracey A."/>
            <person name="Sims Y."/>
            <person name="Jarvis E.D."/>
        </authorList>
    </citation>
    <scope>NUCLEOTIDE SEQUENCE [LARGE SCALE GENOMIC DNA]</scope>
</reference>
<feature type="signal peptide" evidence="6">
    <location>
        <begin position="1"/>
        <end position="24"/>
    </location>
</feature>
<evidence type="ECO:0000256" key="4">
    <source>
        <dbReference type="ARBA" id="ARBA00022729"/>
    </source>
</evidence>
<feature type="region of interest" description="Disordered" evidence="5">
    <location>
        <begin position="34"/>
        <end position="101"/>
    </location>
</feature>
<keyword evidence="4 6" id="KW-0732">Signal</keyword>
<dbReference type="Pfam" id="PF00386">
    <property type="entry name" value="C1q"/>
    <property type="match status" value="1"/>
</dbReference>
<reference evidence="8" key="4">
    <citation type="submission" date="2025-08" db="UniProtKB">
        <authorList>
            <consortium name="Ensembl"/>
        </authorList>
    </citation>
    <scope>IDENTIFICATION</scope>
</reference>
<dbReference type="Gene3D" id="2.60.120.40">
    <property type="match status" value="1"/>
</dbReference>
<comment type="subcellular location">
    <subcellularLocation>
        <location evidence="1">Secreted</location>
        <location evidence="1">Extracellular space</location>
        <location evidence="1">Extracellular matrix</location>
    </subcellularLocation>
</comment>
<keyword evidence="3" id="KW-0272">Extracellular matrix</keyword>
<evidence type="ECO:0000256" key="3">
    <source>
        <dbReference type="ARBA" id="ARBA00022530"/>
    </source>
</evidence>
<evidence type="ECO:0000256" key="1">
    <source>
        <dbReference type="ARBA" id="ARBA00004498"/>
    </source>
</evidence>
<dbReference type="RefSeq" id="XP_026860825.2">
    <property type="nucleotide sequence ID" value="XM_027005024.2"/>
</dbReference>
<dbReference type="OMA" id="CDTSEGF"/>
<dbReference type="Ensembl" id="ENSEEET00000008210.2">
    <property type="protein sequence ID" value="ENSEEEP00000008104.2"/>
    <property type="gene ID" value="ENSEEEG00000004224.2"/>
</dbReference>
<evidence type="ECO:0000256" key="5">
    <source>
        <dbReference type="SAM" id="MobiDB-lite"/>
    </source>
</evidence>